<proteinExistence type="predicted"/>
<dbReference type="RefSeq" id="WP_248009768.1">
    <property type="nucleotide sequence ID" value="NZ_JAJHVV010000009.1"/>
</dbReference>
<feature type="signal peptide" evidence="1">
    <location>
        <begin position="1"/>
        <end position="20"/>
    </location>
</feature>
<evidence type="ECO:0000256" key="1">
    <source>
        <dbReference type="SAM" id="SignalP"/>
    </source>
</evidence>
<protein>
    <submittedName>
        <fullName evidence="2">Uncharacterized protein</fullName>
    </submittedName>
</protein>
<reference evidence="2" key="1">
    <citation type="submission" date="2021-11" db="EMBL/GenBank/DDBJ databases">
        <title>Vibrio ZSDE26 sp. nov. and Vibrio ZSDZ34 sp. nov., isolated from coastal seawater in Qingdao.</title>
        <authorList>
            <person name="Zhang P."/>
        </authorList>
    </citation>
    <scope>NUCLEOTIDE SEQUENCE</scope>
    <source>
        <strain evidence="2">ZSDE26</strain>
    </source>
</reference>
<gene>
    <name evidence="2" type="ORF">KP803_15550</name>
</gene>
<accession>A0A9X2BI96</accession>
<feature type="chain" id="PRO_5040789386" evidence="1">
    <location>
        <begin position="21"/>
        <end position="730"/>
    </location>
</feature>
<comment type="caution">
    <text evidence="2">The sequence shown here is derived from an EMBL/GenBank/DDBJ whole genome shotgun (WGS) entry which is preliminary data.</text>
</comment>
<sequence length="730" mass="77896">MKLTKLTIAICAMTPTVTYAVFNDSGTDYSNANVNSHVWNAALEPIDLVNSILCFTAQFNSVEFVNDGAYSVLADEAACFDESDDGSSGQSSGASNATQYMKAISVVTRGDDFSPLSVNVWLPEMGGGDGEQAIMFKSEISEGASDSNPFGRFTFNFDFFDNFTAGNQYGGGEVITVDTIPGSIGFTLYESSSHGSNTYSQSASVVMASDRSSGIALTGFDRDGDGQTSYALAFNSTHVLVQSVNGDFSDLPYKIGNNSGQCLSRTSFDSFVHRYDLFNATTGAQIEINSGFSMKYDSDNNGSYDSYGHIGYWGVWTEEEGALADGDTVIRDENGTQTSYTYVNAPGRLIKNTVKTLALSSARGVGFSYWDSAAFADNSFDQWVVSYMTVADDGVGSDGFYKIGKLSWGNNGSTVVSQAPDQIVLSANDSLYMYSEQLGGEVKYLEGQTSLTYYEQTFINGSETGSGEVLNSGTVTLTCYDNCPIGTFELSDLTNFSGSSSPFETGSGPYTFTFATSGNNTLTLVSAASSEPVRYNASLSQSNISSTPHSWGVRSGPMIIGSVSNSWDIYDPSITTEFYVWETGIQSWNQLSTVKDGSGDVVSFERPLQIAYQHSDANDRSGDAGEYDGQTILINYGGNGDLWGIPYVSGDDQYRPEFSLADGVIMGGSNQYVVKAIEIEQTMQVASGQCSALTLGDPAVDVPTSVQGSADIGDMPTVTDDPAVIAGVTQ</sequence>
<dbReference type="AlphaFoldDB" id="A0A9X2BI96"/>
<keyword evidence="1" id="KW-0732">Signal</keyword>
<keyword evidence="3" id="KW-1185">Reference proteome</keyword>
<name>A0A9X2BI96_9VIBR</name>
<evidence type="ECO:0000313" key="2">
    <source>
        <dbReference type="EMBL" id="MCK6264694.1"/>
    </source>
</evidence>
<dbReference type="Proteomes" id="UP001139559">
    <property type="component" value="Unassembled WGS sequence"/>
</dbReference>
<organism evidence="2 3">
    <name type="scientific">Vibrio amylolyticus</name>
    <dbReference type="NCBI Taxonomy" id="2847292"/>
    <lineage>
        <taxon>Bacteria</taxon>
        <taxon>Pseudomonadati</taxon>
        <taxon>Pseudomonadota</taxon>
        <taxon>Gammaproteobacteria</taxon>
        <taxon>Vibrionales</taxon>
        <taxon>Vibrionaceae</taxon>
        <taxon>Vibrio</taxon>
    </lineage>
</organism>
<evidence type="ECO:0000313" key="3">
    <source>
        <dbReference type="Proteomes" id="UP001139559"/>
    </source>
</evidence>
<dbReference type="EMBL" id="JAJHVV010000009">
    <property type="protein sequence ID" value="MCK6264694.1"/>
    <property type="molecule type" value="Genomic_DNA"/>
</dbReference>